<organism evidence="2 3">
    <name type="scientific">Saponaria officinalis</name>
    <name type="common">Common soapwort</name>
    <name type="synonym">Lychnis saponaria</name>
    <dbReference type="NCBI Taxonomy" id="3572"/>
    <lineage>
        <taxon>Eukaryota</taxon>
        <taxon>Viridiplantae</taxon>
        <taxon>Streptophyta</taxon>
        <taxon>Embryophyta</taxon>
        <taxon>Tracheophyta</taxon>
        <taxon>Spermatophyta</taxon>
        <taxon>Magnoliopsida</taxon>
        <taxon>eudicotyledons</taxon>
        <taxon>Gunneridae</taxon>
        <taxon>Pentapetalae</taxon>
        <taxon>Caryophyllales</taxon>
        <taxon>Caryophyllaceae</taxon>
        <taxon>Caryophylleae</taxon>
        <taxon>Saponaria</taxon>
    </lineage>
</organism>
<reference evidence="2" key="1">
    <citation type="submission" date="2024-03" db="EMBL/GenBank/DDBJ databases">
        <title>WGS assembly of Saponaria officinalis var. Norfolk2.</title>
        <authorList>
            <person name="Jenkins J."/>
            <person name="Shu S."/>
            <person name="Grimwood J."/>
            <person name="Barry K."/>
            <person name="Goodstein D."/>
            <person name="Schmutz J."/>
            <person name="Leebens-Mack J."/>
            <person name="Osbourn A."/>
        </authorList>
    </citation>
    <scope>NUCLEOTIDE SEQUENCE [LARGE SCALE GENOMIC DNA]</scope>
    <source>
        <strain evidence="2">JIC</strain>
    </source>
</reference>
<evidence type="ECO:0000313" key="2">
    <source>
        <dbReference type="EMBL" id="KAK9756369.1"/>
    </source>
</evidence>
<protein>
    <submittedName>
        <fullName evidence="2">Uncharacterized protein</fullName>
    </submittedName>
</protein>
<comment type="caution">
    <text evidence="2">The sequence shown here is derived from an EMBL/GenBank/DDBJ whole genome shotgun (WGS) entry which is preliminary data.</text>
</comment>
<feature type="coiled-coil region" evidence="1">
    <location>
        <begin position="5"/>
        <end position="36"/>
    </location>
</feature>
<gene>
    <name evidence="2" type="ORF">RND81_01G092000</name>
</gene>
<dbReference type="Proteomes" id="UP001443914">
    <property type="component" value="Unassembled WGS sequence"/>
</dbReference>
<evidence type="ECO:0000313" key="3">
    <source>
        <dbReference type="Proteomes" id="UP001443914"/>
    </source>
</evidence>
<proteinExistence type="predicted"/>
<dbReference type="PANTHER" id="PTHR35324">
    <property type="entry name" value="BNAA08G03750D PROTEIN"/>
    <property type="match status" value="1"/>
</dbReference>
<dbReference type="AlphaFoldDB" id="A0AAW1N6J1"/>
<keyword evidence="3" id="KW-1185">Reference proteome</keyword>
<dbReference type="EMBL" id="JBDFQZ010000001">
    <property type="protein sequence ID" value="KAK9756369.1"/>
    <property type="molecule type" value="Genomic_DNA"/>
</dbReference>
<sequence>MESKLEKTKNAITTINVEVEEEIEELEENETGIEYSNITSHLYLNPVDPGKKASREVILRRIRHRKRVNKVKSAVEALFSSLFSTSANTSLKKVTVQSPQKWVDDAFAAP</sequence>
<dbReference type="PANTHER" id="PTHR35324:SF4">
    <property type="entry name" value="EXPRESSED PROTEIN"/>
    <property type="match status" value="1"/>
</dbReference>
<name>A0AAW1N6J1_SAPOF</name>
<accession>A0AAW1N6J1</accession>
<keyword evidence="1" id="KW-0175">Coiled coil</keyword>
<evidence type="ECO:0000256" key="1">
    <source>
        <dbReference type="SAM" id="Coils"/>
    </source>
</evidence>